<sequence length="77" mass="8950">MQPMVRMGKRTVTIGRSFKRTLNKVGQCDYPAVTMIFLELHVWNNAFCVRSNTGTWYQNYQVLSILEVIDYGEVCEV</sequence>
<reference evidence="2" key="1">
    <citation type="submission" date="2015-01" db="EMBL/GenBank/DDBJ databases">
        <authorList>
            <person name="Aksoy S."/>
            <person name="Warren W."/>
            <person name="Wilson R.K."/>
        </authorList>
    </citation>
    <scope>NUCLEOTIDE SEQUENCE [LARGE SCALE GENOMIC DNA]</scope>
    <source>
        <strain evidence="2">IAEA</strain>
    </source>
</reference>
<organism evidence="1 2">
    <name type="scientific">Glossina palpalis gambiensis</name>
    <dbReference type="NCBI Taxonomy" id="67801"/>
    <lineage>
        <taxon>Eukaryota</taxon>
        <taxon>Metazoa</taxon>
        <taxon>Ecdysozoa</taxon>
        <taxon>Arthropoda</taxon>
        <taxon>Hexapoda</taxon>
        <taxon>Insecta</taxon>
        <taxon>Pterygota</taxon>
        <taxon>Neoptera</taxon>
        <taxon>Endopterygota</taxon>
        <taxon>Diptera</taxon>
        <taxon>Brachycera</taxon>
        <taxon>Muscomorpha</taxon>
        <taxon>Hippoboscoidea</taxon>
        <taxon>Glossinidae</taxon>
        <taxon>Glossina</taxon>
    </lineage>
</organism>
<name>A0A1B0BH16_9MUSC</name>
<protein>
    <submittedName>
        <fullName evidence="1">Uncharacterized protein</fullName>
    </submittedName>
</protein>
<dbReference type="AlphaFoldDB" id="A0A1B0BH16"/>
<reference evidence="1" key="2">
    <citation type="submission" date="2020-05" db="UniProtKB">
        <authorList>
            <consortium name="EnsemblMetazoa"/>
        </authorList>
    </citation>
    <scope>IDENTIFICATION</scope>
    <source>
        <strain evidence="1">IAEA</strain>
    </source>
</reference>
<keyword evidence="2" id="KW-1185">Reference proteome</keyword>
<dbReference type="EMBL" id="JXJN01014122">
    <property type="status" value="NOT_ANNOTATED_CDS"/>
    <property type="molecule type" value="Genomic_DNA"/>
</dbReference>
<proteinExistence type="predicted"/>
<evidence type="ECO:0000313" key="1">
    <source>
        <dbReference type="EnsemblMetazoa" id="GPPI029816-PA"/>
    </source>
</evidence>
<evidence type="ECO:0000313" key="2">
    <source>
        <dbReference type="Proteomes" id="UP000092460"/>
    </source>
</evidence>
<dbReference type="Proteomes" id="UP000092460">
    <property type="component" value="Unassembled WGS sequence"/>
</dbReference>
<dbReference type="VEuPathDB" id="VectorBase:GPPI029816"/>
<dbReference type="EnsemblMetazoa" id="GPPI029816-RA">
    <property type="protein sequence ID" value="GPPI029816-PA"/>
    <property type="gene ID" value="GPPI029816"/>
</dbReference>
<accession>A0A1B0BH16</accession>